<evidence type="ECO:0000313" key="8">
    <source>
        <dbReference type="Proteomes" id="UP000288805"/>
    </source>
</evidence>
<organism evidence="7 8">
    <name type="scientific">Vitis vinifera</name>
    <name type="common">Grape</name>
    <dbReference type="NCBI Taxonomy" id="29760"/>
    <lineage>
        <taxon>Eukaryota</taxon>
        <taxon>Viridiplantae</taxon>
        <taxon>Streptophyta</taxon>
        <taxon>Embryophyta</taxon>
        <taxon>Tracheophyta</taxon>
        <taxon>Spermatophyta</taxon>
        <taxon>Magnoliopsida</taxon>
        <taxon>eudicotyledons</taxon>
        <taxon>Gunneridae</taxon>
        <taxon>Pentapetalae</taxon>
        <taxon>rosids</taxon>
        <taxon>Vitales</taxon>
        <taxon>Vitaceae</taxon>
        <taxon>Viteae</taxon>
        <taxon>Vitis</taxon>
    </lineage>
</organism>
<reference evidence="7 8" key="1">
    <citation type="journal article" date="2018" name="PLoS Genet.">
        <title>Population sequencing reveals clonal diversity and ancestral inbreeding in the grapevine cultivar Chardonnay.</title>
        <authorList>
            <person name="Roach M.J."/>
            <person name="Johnson D.L."/>
            <person name="Bohlmann J."/>
            <person name="van Vuuren H.J."/>
            <person name="Jones S.J."/>
            <person name="Pretorius I.S."/>
            <person name="Schmidt S.A."/>
            <person name="Borneman A.R."/>
        </authorList>
    </citation>
    <scope>NUCLEOTIDE SEQUENCE [LARGE SCALE GENOMIC DNA]</scope>
    <source>
        <strain evidence="8">cv. Chardonnay</strain>
        <tissue evidence="7">Leaf</tissue>
    </source>
</reference>
<dbReference type="Gene3D" id="3.30.420.10">
    <property type="entry name" value="Ribonuclease H-like superfamily/Ribonuclease H"/>
    <property type="match status" value="1"/>
</dbReference>
<dbReference type="EMBL" id="QGNW01000106">
    <property type="protein sequence ID" value="RVW96730.1"/>
    <property type="molecule type" value="Genomic_DNA"/>
</dbReference>
<keyword evidence="4" id="KW-0378">Hydrolase</keyword>
<evidence type="ECO:0000256" key="5">
    <source>
        <dbReference type="SAM" id="MobiDB-lite"/>
    </source>
</evidence>
<dbReference type="InterPro" id="IPR039537">
    <property type="entry name" value="Retrotran_Ty1/copia-like"/>
</dbReference>
<dbReference type="InterPro" id="IPR013103">
    <property type="entry name" value="RVT_2"/>
</dbReference>
<dbReference type="SUPFAM" id="SSF56672">
    <property type="entry name" value="DNA/RNA polymerases"/>
    <property type="match status" value="1"/>
</dbReference>
<dbReference type="PANTHER" id="PTHR42648">
    <property type="entry name" value="TRANSPOSASE, PUTATIVE-RELATED"/>
    <property type="match status" value="1"/>
</dbReference>
<dbReference type="GO" id="GO:0006508">
    <property type="term" value="P:proteolysis"/>
    <property type="evidence" value="ECO:0007669"/>
    <property type="project" value="UniProtKB-KW"/>
</dbReference>
<keyword evidence="3" id="KW-0064">Aspartyl protease</keyword>
<dbReference type="CDD" id="cd09272">
    <property type="entry name" value="RNase_HI_RT_Ty1"/>
    <property type="match status" value="1"/>
</dbReference>
<proteinExistence type="predicted"/>
<evidence type="ECO:0000259" key="6">
    <source>
        <dbReference type="PROSITE" id="PS50994"/>
    </source>
</evidence>
<evidence type="ECO:0000256" key="1">
    <source>
        <dbReference type="ARBA" id="ARBA00022670"/>
    </source>
</evidence>
<dbReference type="AlphaFoldDB" id="A0A438IJ71"/>
<dbReference type="InterPro" id="IPR054722">
    <property type="entry name" value="PolX-like_BBD"/>
</dbReference>
<dbReference type="GO" id="GO:0004190">
    <property type="term" value="F:aspartic-type endopeptidase activity"/>
    <property type="evidence" value="ECO:0007669"/>
    <property type="project" value="UniProtKB-KW"/>
</dbReference>
<dbReference type="Pfam" id="PF22936">
    <property type="entry name" value="Pol_BBD"/>
    <property type="match status" value="1"/>
</dbReference>
<comment type="caution">
    <text evidence="7">The sequence shown here is derived from an EMBL/GenBank/DDBJ whole genome shotgun (WGS) entry which is preliminary data.</text>
</comment>
<evidence type="ECO:0000256" key="2">
    <source>
        <dbReference type="ARBA" id="ARBA00022723"/>
    </source>
</evidence>
<dbReference type="GO" id="GO:0015074">
    <property type="term" value="P:DNA integration"/>
    <property type="evidence" value="ECO:0007669"/>
    <property type="project" value="InterPro"/>
</dbReference>
<dbReference type="InterPro" id="IPR012337">
    <property type="entry name" value="RNaseH-like_sf"/>
</dbReference>
<gene>
    <name evidence="7" type="primary">POLX_2790</name>
    <name evidence="7" type="ORF">CK203_020440</name>
</gene>
<dbReference type="GO" id="GO:0046872">
    <property type="term" value="F:metal ion binding"/>
    <property type="evidence" value="ECO:0007669"/>
    <property type="project" value="UniProtKB-KW"/>
</dbReference>
<sequence>MIMSWLINSMNNDIGENFLLFGTAKDIWDAAKETYSSSENTSELFQLNQPYMTSAKESTVTQYYNTLTRKIVEQKRLFKFFLGLNRELDDVRGRIMGIKPLPSLREAFSEVRREESRKKVMMGSKEQPTPTLDASALAARSFNSSGGDRQKRDRPWCDYYGRAHVAANSESTSVPEPSPFNKEQMEMLQKLLSQVGSGSTTGVAFTANRGGMKPWIVDTGASDHMTGDAAILQNYKPSNGHSSVHIADGSKSKIVGTGSIKLTKDLYLDSVLHDLKSGKMIDSAELCSGLYLLSCGQFSNQVSQASCVQSQFAKHTRTVYPQIPYKPSTVFSLVHSDVWGPSRIKNISGTRWFVTFVDDHTRVTWVFLMKEKSEVGHIFQTFNLMVQNQFNSKIQVLKSDNAKEYFTSSLSTYLQNHGIIHISSCVDTPQQNGVAERKNRHLLEVARCLMFSSNVPNYFWGEAILTATYLINRMPSRVLTFQSPRQLFLKQFPHTRAASSDLPLKVFGCTEFVHVYPQNRSKFAPRANKCIFLGYSPTQKGYKWESMNEHQVWESLLEGVPFHSESPNPSQFAPTELSTPMPSSVQPAQHTNVPSPVTIQSPMPIQPIAPQLANENLQVYIRRRKRQELEHGSQSTCGQYIDSNSSLPEENIGEDRAGEVLIPSIDDSTLPIALRKGVRRCTDHPIGNYVKYEGLSPSYRAFATSLDDTQVPNTIQEAFKISEWKKAVQDEIDALEKNGTWTITDLPVGKRPVGCKWIFTIKYKADGSVERFKARLVARGFTQSYGIDYQETFAPVAKLNTIRILLSLAVNQDWCLQQLDIKNAFLNGDLEEEVYMEIPPGFEQSMAKNQADHTLFVKKSHAGKMAILIVYVDDIILSGNDMEELQNLKKYLSEEFEVKDLGNLKYFLGMEVARSRKGIVVSQRKYILDLLKETGILGCKPIDTPMDSQKKLGIEKESIPVDRGRYQWLVGRLIYLSHTRPDIGFAVSAVSQFMHNPTEEHMEAVYRILRYLKMTPGKGLFFRKTENRDTEVYSDADWAGNIIDRRSTSGYCSFSGEILLPGGAAISITKNPVHHDRTKHVEIDRHFITEKVTSETVKLNYVPTKHQTADILTKALPRPNFEDLTCKLGLYDIYSPA</sequence>
<dbReference type="InterPro" id="IPR057670">
    <property type="entry name" value="SH3_retrovirus"/>
</dbReference>
<keyword evidence="1" id="KW-0645">Protease</keyword>
<dbReference type="PANTHER" id="PTHR42648:SF28">
    <property type="entry name" value="TRANSPOSON-ENCODED PROTEIN WITH RIBONUCLEASE H-LIKE AND RETROVIRUS ZINC FINGER-LIKE DOMAINS"/>
    <property type="match status" value="1"/>
</dbReference>
<name>A0A438IJ71_VITVI</name>
<dbReference type="Pfam" id="PF00665">
    <property type="entry name" value="rve"/>
    <property type="match status" value="1"/>
</dbReference>
<keyword evidence="2" id="KW-0479">Metal-binding</keyword>
<accession>A0A438IJ71</accession>
<dbReference type="GO" id="GO:0003676">
    <property type="term" value="F:nucleic acid binding"/>
    <property type="evidence" value="ECO:0007669"/>
    <property type="project" value="InterPro"/>
</dbReference>
<dbReference type="Pfam" id="PF25597">
    <property type="entry name" value="SH3_retrovirus"/>
    <property type="match status" value="1"/>
</dbReference>
<evidence type="ECO:0000256" key="4">
    <source>
        <dbReference type="ARBA" id="ARBA00022801"/>
    </source>
</evidence>
<feature type="domain" description="Integrase catalytic" evidence="6">
    <location>
        <begin position="323"/>
        <end position="492"/>
    </location>
</feature>
<dbReference type="PROSITE" id="PS50994">
    <property type="entry name" value="INTEGRASE"/>
    <property type="match status" value="1"/>
</dbReference>
<dbReference type="SUPFAM" id="SSF53098">
    <property type="entry name" value="Ribonuclease H-like"/>
    <property type="match status" value="1"/>
</dbReference>
<evidence type="ECO:0000256" key="3">
    <source>
        <dbReference type="ARBA" id="ARBA00022750"/>
    </source>
</evidence>
<dbReference type="InterPro" id="IPR043502">
    <property type="entry name" value="DNA/RNA_pol_sf"/>
</dbReference>
<dbReference type="Proteomes" id="UP000288805">
    <property type="component" value="Unassembled WGS sequence"/>
</dbReference>
<dbReference type="InterPro" id="IPR036397">
    <property type="entry name" value="RNaseH_sf"/>
</dbReference>
<feature type="region of interest" description="Disordered" evidence="5">
    <location>
        <begin position="564"/>
        <end position="591"/>
    </location>
</feature>
<evidence type="ECO:0000313" key="7">
    <source>
        <dbReference type="EMBL" id="RVW96730.1"/>
    </source>
</evidence>
<dbReference type="Pfam" id="PF07727">
    <property type="entry name" value="RVT_2"/>
    <property type="match status" value="1"/>
</dbReference>
<feature type="compositionally biased region" description="Polar residues" evidence="5">
    <location>
        <begin position="565"/>
        <end position="591"/>
    </location>
</feature>
<protein>
    <submittedName>
        <fullName evidence="7">Retrovirus-related Pol polyprotein from transposon TNT 1-94</fullName>
    </submittedName>
</protein>
<dbReference type="InterPro" id="IPR001584">
    <property type="entry name" value="Integrase_cat-core"/>
</dbReference>